<feature type="compositionally biased region" description="Low complexity" evidence="1">
    <location>
        <begin position="626"/>
        <end position="637"/>
    </location>
</feature>
<feature type="compositionally biased region" description="Low complexity" evidence="1">
    <location>
        <begin position="209"/>
        <end position="219"/>
    </location>
</feature>
<evidence type="ECO:0000313" key="2">
    <source>
        <dbReference type="Ensembl" id="ENSCAFP00030011247.1"/>
    </source>
</evidence>
<dbReference type="Proteomes" id="UP000694429">
    <property type="component" value="Chromosome 2"/>
</dbReference>
<reference evidence="2" key="1">
    <citation type="submission" date="2019-03" db="EMBL/GenBank/DDBJ databases">
        <authorList>
            <person name="Warren W.C."/>
            <person name="Johnson G.S."/>
        </authorList>
    </citation>
    <scope>NUCLEOTIDE SEQUENCE [LARGE SCALE GENOMIC DNA]</scope>
    <source>
        <strain evidence="2">Basenji</strain>
    </source>
</reference>
<protein>
    <submittedName>
        <fullName evidence="2">Uncharacterized protein</fullName>
    </submittedName>
</protein>
<proteinExistence type="predicted"/>
<name>A0A8C0MKE8_CANLF</name>
<accession>A0A8C0MKE8</accession>
<feature type="region of interest" description="Disordered" evidence="1">
    <location>
        <begin position="504"/>
        <end position="645"/>
    </location>
</feature>
<feature type="compositionally biased region" description="Gly residues" evidence="1">
    <location>
        <begin position="526"/>
        <end position="542"/>
    </location>
</feature>
<organism evidence="2 3">
    <name type="scientific">Canis lupus familiaris</name>
    <name type="common">Dog</name>
    <name type="synonym">Canis familiaris</name>
    <dbReference type="NCBI Taxonomy" id="9615"/>
    <lineage>
        <taxon>Eukaryota</taxon>
        <taxon>Metazoa</taxon>
        <taxon>Chordata</taxon>
        <taxon>Craniata</taxon>
        <taxon>Vertebrata</taxon>
        <taxon>Euteleostomi</taxon>
        <taxon>Mammalia</taxon>
        <taxon>Eutheria</taxon>
        <taxon>Laurasiatheria</taxon>
        <taxon>Carnivora</taxon>
        <taxon>Caniformia</taxon>
        <taxon>Canidae</taxon>
        <taxon>Canis</taxon>
    </lineage>
</organism>
<feature type="compositionally biased region" description="Low complexity" evidence="1">
    <location>
        <begin position="175"/>
        <end position="200"/>
    </location>
</feature>
<evidence type="ECO:0000256" key="1">
    <source>
        <dbReference type="SAM" id="MobiDB-lite"/>
    </source>
</evidence>
<feature type="region of interest" description="Disordered" evidence="1">
    <location>
        <begin position="134"/>
        <end position="219"/>
    </location>
</feature>
<evidence type="ECO:0000313" key="3">
    <source>
        <dbReference type="Proteomes" id="UP000694429"/>
    </source>
</evidence>
<dbReference type="Ensembl" id="ENSCAFT00030012868.1">
    <property type="protein sequence ID" value="ENSCAFP00030011247.1"/>
    <property type="gene ID" value="ENSCAFG00030007016.1"/>
</dbReference>
<feature type="compositionally biased region" description="Low complexity" evidence="1">
    <location>
        <begin position="543"/>
        <end position="556"/>
    </location>
</feature>
<dbReference type="AlphaFoldDB" id="A0A8C0MKE8"/>
<sequence length="645" mass="66927">GLRILARVYGGGLSSHLGPGLSSQEPLFFLYKNWSHPRGGRPDWPRAGPRLPPGQSPGPPTLLDFWKLLPPSFERLFWEGGGGLWAKTCCKADGQFHDGGGRSETPDVGGEGGVQCSCSPLLCPPVIEGAWGVTLSRDETRGRQRRRPRGRQGPGGPEGSRSGRGRGRGRGGGRESCPALSARLARPLPLPGAGLPAAGLRGRRRRRGAPQAARPQLPRQAEHLGPLALLRARVRVLLLVLLLDAAETRRPAAALGGRRPVGALGVEQPAQRGAGHRGGGAPRAQVLLAHVARVALALQALEVAEGRQRGLAEQAGQGARLVRPRQQHGVAAQHHGLVARLVAVDPGEDARVAPVRRAVGDARQQVGVRRPAAPGAPRAPRRAALARLHADAVRPQRQLHLGAPARPAARPDLAHGVVGAAVALGVQGDGVAQVPHGVGRVLLVELHFLAPAAEHAAQALQRPVGQQVGAGAQEAGEQRRVGESGTQALRLALGLVLHQHEFVASPGQHRGGGQRGRGRRELTGVLPGGRGRAGRAAAGGPGVASSWAAPAPVGAGRCPVRGRAGSRDARAAAERPGTASPGSSSSRPGSEERRGWGWAWGRRPRALTAGGIPQSPPPKLRRQEVAGAGLAAGGLAARRGRPRAR</sequence>
<reference evidence="2" key="2">
    <citation type="submission" date="2025-08" db="UniProtKB">
        <authorList>
            <consortium name="Ensembl"/>
        </authorList>
    </citation>
    <scope>IDENTIFICATION</scope>
</reference>